<dbReference type="SUPFAM" id="SSF69118">
    <property type="entry name" value="AhpD-like"/>
    <property type="match status" value="1"/>
</dbReference>
<feature type="domain" description="Carboxymuconolactone decarboxylase-like" evidence="1">
    <location>
        <begin position="95"/>
        <end position="143"/>
    </location>
</feature>
<dbReference type="OrthoDB" id="10040445at2759"/>
<dbReference type="AlphaFoldDB" id="A0A444UNS5"/>
<comment type="caution">
    <text evidence="2">The sequence shown here is derived from an EMBL/GenBank/DDBJ whole genome shotgun (WGS) entry which is preliminary data.</text>
</comment>
<protein>
    <recommendedName>
        <fullName evidence="1">Carboxymuconolactone decarboxylase-like domain-containing protein</fullName>
    </recommendedName>
</protein>
<accession>A0A444UNS5</accession>
<dbReference type="PANTHER" id="PTHR35446">
    <property type="entry name" value="SI:CH211-175M2.5"/>
    <property type="match status" value="1"/>
</dbReference>
<dbReference type="NCBIfam" id="TIGR01926">
    <property type="entry name" value="peroxid_rel"/>
    <property type="match status" value="1"/>
</dbReference>
<sequence>MARSGSAVKGMLTLFNLRSLLHSPLPGLLSQWQWTRAIFPPIAQKNYCTKPTKPIGRYPVPYKKDLPYDIVELMEEMETKSGFLPNVFKVLSHRPAEFRAFFAYYNALMNKETGRLSKADRELIVVATSINNRCLYCVISHGALHRIYSKNPTLADQVSVNYEVAELQARERVMLDFALAISRCDNITEEHFKNLEAHGFDREDAWDIAAIAAFFSLSNRIAHFTDMRPNEEFYSMGRLPREKDVEPKK</sequence>
<proteinExistence type="predicted"/>
<dbReference type="PANTHER" id="PTHR35446:SF2">
    <property type="entry name" value="CARBOXYMUCONOLACTONE DECARBOXYLASE-LIKE DOMAIN-CONTAINING PROTEIN"/>
    <property type="match status" value="1"/>
</dbReference>
<evidence type="ECO:0000313" key="3">
    <source>
        <dbReference type="Proteomes" id="UP000289886"/>
    </source>
</evidence>
<dbReference type="InterPro" id="IPR004675">
    <property type="entry name" value="AhpD_core"/>
</dbReference>
<dbReference type="Gene3D" id="1.20.5.810">
    <property type="entry name" value="AhpD-like"/>
    <property type="match status" value="1"/>
</dbReference>
<dbReference type="Proteomes" id="UP000289886">
    <property type="component" value="Unassembled WGS sequence"/>
</dbReference>
<evidence type="ECO:0000313" key="2">
    <source>
        <dbReference type="EMBL" id="RXM36823.1"/>
    </source>
</evidence>
<dbReference type="EMBL" id="SCEB01214173">
    <property type="protein sequence ID" value="RXM36823.1"/>
    <property type="molecule type" value="Genomic_DNA"/>
</dbReference>
<dbReference type="Gene3D" id="1.20.1290.10">
    <property type="entry name" value="AhpD-like"/>
    <property type="match status" value="1"/>
</dbReference>
<dbReference type="GO" id="GO:0051920">
    <property type="term" value="F:peroxiredoxin activity"/>
    <property type="evidence" value="ECO:0007669"/>
    <property type="project" value="InterPro"/>
</dbReference>
<dbReference type="Pfam" id="PF02627">
    <property type="entry name" value="CMD"/>
    <property type="match status" value="1"/>
</dbReference>
<dbReference type="InterPro" id="IPR003779">
    <property type="entry name" value="CMD-like"/>
</dbReference>
<evidence type="ECO:0000259" key="1">
    <source>
        <dbReference type="Pfam" id="PF02627"/>
    </source>
</evidence>
<gene>
    <name evidence="2" type="ORF">EOD39_11425</name>
</gene>
<dbReference type="InterPro" id="IPR010195">
    <property type="entry name" value="Uncharacterised_peroxidase-rel"/>
</dbReference>
<keyword evidence="3" id="KW-1185">Reference proteome</keyword>
<reference evidence="2 3" key="1">
    <citation type="submission" date="2019-01" db="EMBL/GenBank/DDBJ databases">
        <title>Draft Genome and Complete Hox-Cluster Characterization of the Sterlet Sturgeon (Acipenser ruthenus).</title>
        <authorList>
            <person name="Wei Q."/>
        </authorList>
    </citation>
    <scope>NUCLEOTIDE SEQUENCE [LARGE SCALE GENOMIC DNA]</scope>
    <source>
        <strain evidence="2">WHYD16114868_AA</strain>
        <tissue evidence="2">Blood</tissue>
    </source>
</reference>
<name>A0A444UNS5_ACIRT</name>
<dbReference type="NCBIfam" id="TIGR00778">
    <property type="entry name" value="ahpD_dom"/>
    <property type="match status" value="1"/>
</dbReference>
<dbReference type="InterPro" id="IPR029032">
    <property type="entry name" value="AhpD-like"/>
</dbReference>
<organism evidence="2 3">
    <name type="scientific">Acipenser ruthenus</name>
    <name type="common">Sterlet sturgeon</name>
    <dbReference type="NCBI Taxonomy" id="7906"/>
    <lineage>
        <taxon>Eukaryota</taxon>
        <taxon>Metazoa</taxon>
        <taxon>Chordata</taxon>
        <taxon>Craniata</taxon>
        <taxon>Vertebrata</taxon>
        <taxon>Euteleostomi</taxon>
        <taxon>Actinopterygii</taxon>
        <taxon>Chondrostei</taxon>
        <taxon>Acipenseriformes</taxon>
        <taxon>Acipenseridae</taxon>
        <taxon>Acipenser</taxon>
    </lineage>
</organism>